<evidence type="ECO:0000313" key="1">
    <source>
        <dbReference type="EMBL" id="MBB6056107.1"/>
    </source>
</evidence>
<evidence type="ECO:0000313" key="2">
    <source>
        <dbReference type="Proteomes" id="UP000585721"/>
    </source>
</evidence>
<comment type="caution">
    <text evidence="1">The sequence shown here is derived from an EMBL/GenBank/DDBJ whole genome shotgun (WGS) entry which is preliminary data.</text>
</comment>
<keyword evidence="2" id="KW-1185">Reference proteome</keyword>
<reference evidence="1 2" key="1">
    <citation type="submission" date="2020-08" db="EMBL/GenBank/DDBJ databases">
        <title>Genomic Encyclopedia of Type Strains, Phase IV (KMG-IV): sequencing the most valuable type-strain genomes for metagenomic binning, comparative biology and taxonomic classification.</title>
        <authorList>
            <person name="Goeker M."/>
        </authorList>
    </citation>
    <scope>NUCLEOTIDE SEQUENCE [LARGE SCALE GENOMIC DNA]</scope>
    <source>
        <strain evidence="1 2">DSM 22975</strain>
    </source>
</reference>
<dbReference type="Pfam" id="PF12261">
    <property type="entry name" value="T_hemolysin"/>
    <property type="match status" value="1"/>
</dbReference>
<accession>A0A841GEV6</accession>
<gene>
    <name evidence="1" type="ORF">HNR75_002037</name>
</gene>
<dbReference type="EMBL" id="JACHGR010000006">
    <property type="protein sequence ID" value="MBB6056107.1"/>
    <property type="molecule type" value="Genomic_DNA"/>
</dbReference>
<protein>
    <recommendedName>
        <fullName evidence="3">Thermostable hemolysin</fullName>
    </recommendedName>
</protein>
<dbReference type="AlphaFoldDB" id="A0A841GEV6"/>
<evidence type="ECO:0008006" key="3">
    <source>
        <dbReference type="Google" id="ProtNLM"/>
    </source>
</evidence>
<dbReference type="Proteomes" id="UP000585721">
    <property type="component" value="Unassembled WGS sequence"/>
</dbReference>
<dbReference type="InterPro" id="IPR022050">
    <property type="entry name" value="T_hemolysin"/>
</dbReference>
<sequence length="213" mass="23808">MKPVNAPYQLSLAKSSHQYSHLQQFIQDQYLHEFNATIPHFLPVLLGLYRADGQLVSACGLNPAHLNNLYLEHYLDAPIEQVVANQHGIDMDRSQIIEIGNFAAVEAGASRIMFAALCLLLRKSHLDYVAFTGTNKIRNIFQRLHINPVELSPALPERLGEDANAWGEYYRNHPLVMIGDVNAGYQTLCENSLLFSLFGAVPSLFSETVRTSA</sequence>
<dbReference type="RefSeq" id="WP_246358861.1">
    <property type="nucleotide sequence ID" value="NZ_JACHGR010000006.1"/>
</dbReference>
<organism evidence="1 2">
    <name type="scientific">Tolumonas osonensis</name>
    <dbReference type="NCBI Taxonomy" id="675874"/>
    <lineage>
        <taxon>Bacteria</taxon>
        <taxon>Pseudomonadati</taxon>
        <taxon>Pseudomonadota</taxon>
        <taxon>Gammaproteobacteria</taxon>
        <taxon>Aeromonadales</taxon>
        <taxon>Aeromonadaceae</taxon>
        <taxon>Tolumonas</taxon>
    </lineage>
</organism>
<name>A0A841GEV6_9GAMM</name>
<proteinExistence type="predicted"/>